<proteinExistence type="predicted"/>
<dbReference type="AlphaFoldDB" id="A0A6N2TFZ5"/>
<organism evidence="2">
    <name type="scientific">Blautia glucerasea</name>
    <dbReference type="NCBI Taxonomy" id="536633"/>
    <lineage>
        <taxon>Bacteria</taxon>
        <taxon>Bacillati</taxon>
        <taxon>Bacillota</taxon>
        <taxon>Clostridia</taxon>
        <taxon>Lachnospirales</taxon>
        <taxon>Lachnospiraceae</taxon>
        <taxon>Blautia</taxon>
    </lineage>
</organism>
<sequence>MTLHFFRQFYAESKKLRHTKALVVPLSFLGFWLLWMLWQISSMKPEDIIVGYPMFFYHLPVMNVILLPPMISVIASRVCDMEVKGDTRKLLYTLQKQGTFFDCKYLNCFRYLLLFFFGQNALLMILGSINRFGGFRFQDLFLYLLASLTVGSVILVIQQTLSLMSENQLLPLGIGLAGSFLGLFSMFFPVSVARLVLWGYFAVFSTVGMNWDKDTKIIDFYQIPFPTTTFILFLAFGICIFLICRTIVTKKEV</sequence>
<keyword evidence="1" id="KW-0812">Transmembrane</keyword>
<feature type="transmembrane region" description="Helical" evidence="1">
    <location>
        <begin position="21"/>
        <end position="40"/>
    </location>
</feature>
<dbReference type="RefSeq" id="WP_156353918.1">
    <property type="nucleotide sequence ID" value="NZ_CACRST010000014.1"/>
</dbReference>
<feature type="transmembrane region" description="Helical" evidence="1">
    <location>
        <begin position="141"/>
        <end position="157"/>
    </location>
</feature>
<feature type="transmembrane region" description="Helical" evidence="1">
    <location>
        <begin position="223"/>
        <end position="248"/>
    </location>
</feature>
<evidence type="ECO:0000256" key="1">
    <source>
        <dbReference type="SAM" id="Phobius"/>
    </source>
</evidence>
<evidence type="ECO:0000313" key="2">
    <source>
        <dbReference type="EMBL" id="VYT04497.1"/>
    </source>
</evidence>
<dbReference type="EMBL" id="CACRST010000014">
    <property type="protein sequence ID" value="VYT04497.1"/>
    <property type="molecule type" value="Genomic_DNA"/>
</dbReference>
<keyword evidence="1" id="KW-1133">Transmembrane helix</keyword>
<feature type="transmembrane region" description="Helical" evidence="1">
    <location>
        <begin position="169"/>
        <end position="189"/>
    </location>
</feature>
<accession>A0A6N2TFZ5</accession>
<feature type="transmembrane region" description="Helical" evidence="1">
    <location>
        <begin position="55"/>
        <end position="79"/>
    </location>
</feature>
<feature type="transmembrane region" description="Helical" evidence="1">
    <location>
        <begin position="111"/>
        <end position="129"/>
    </location>
</feature>
<reference evidence="2" key="1">
    <citation type="submission" date="2019-11" db="EMBL/GenBank/DDBJ databases">
        <authorList>
            <person name="Feng L."/>
        </authorList>
    </citation>
    <scope>NUCLEOTIDE SEQUENCE</scope>
    <source>
        <strain evidence="2">BgluceraseaLFYP119</strain>
    </source>
</reference>
<protein>
    <submittedName>
        <fullName evidence="2">ABC-2 family transporter protein</fullName>
    </submittedName>
</protein>
<keyword evidence="1" id="KW-0472">Membrane</keyword>
<name>A0A6N2TFZ5_9FIRM</name>
<gene>
    <name evidence="2" type="ORF">BGLFYP119_01586</name>
</gene>
<dbReference type="Pfam" id="PF12730">
    <property type="entry name" value="ABC2_membrane_4"/>
    <property type="match status" value="1"/>
</dbReference>